<dbReference type="InterPro" id="IPR036249">
    <property type="entry name" value="Thioredoxin-like_sf"/>
</dbReference>
<dbReference type="Proteomes" id="UP000436822">
    <property type="component" value="Unassembled WGS sequence"/>
</dbReference>
<dbReference type="PANTHER" id="PTHR13887">
    <property type="entry name" value="GLUTATHIONE S-TRANSFERASE KAPPA"/>
    <property type="match status" value="1"/>
</dbReference>
<dbReference type="InterPro" id="IPR001853">
    <property type="entry name" value="DSBA-like_thioredoxin_dom"/>
</dbReference>
<dbReference type="PROSITE" id="PS51352">
    <property type="entry name" value="THIOREDOXIN_2"/>
    <property type="match status" value="1"/>
</dbReference>
<dbReference type="CDD" id="cd03023">
    <property type="entry name" value="DsbA_Com1_like"/>
    <property type="match status" value="1"/>
</dbReference>
<evidence type="ECO:0000313" key="7">
    <source>
        <dbReference type="EMBL" id="GFE63983.1"/>
    </source>
</evidence>
<dbReference type="PANTHER" id="PTHR13887:SF14">
    <property type="entry name" value="DISULFIDE BOND FORMATION PROTEIN D"/>
    <property type="match status" value="1"/>
</dbReference>
<dbReference type="Pfam" id="PF18312">
    <property type="entry name" value="ScsC_N"/>
    <property type="match status" value="1"/>
</dbReference>
<keyword evidence="4" id="KW-0676">Redox-active center</keyword>
<accession>A0A6N6JCD2</accession>
<evidence type="ECO:0000256" key="4">
    <source>
        <dbReference type="ARBA" id="ARBA00023284"/>
    </source>
</evidence>
<keyword evidence="8" id="KW-1185">Reference proteome</keyword>
<dbReference type="Pfam" id="PF01323">
    <property type="entry name" value="DSBA"/>
    <property type="match status" value="1"/>
</dbReference>
<organism evidence="7 8">
    <name type="scientific">Litoreibacter roseus</name>
    <dbReference type="NCBI Taxonomy" id="2601869"/>
    <lineage>
        <taxon>Bacteria</taxon>
        <taxon>Pseudomonadati</taxon>
        <taxon>Pseudomonadota</taxon>
        <taxon>Alphaproteobacteria</taxon>
        <taxon>Rhodobacterales</taxon>
        <taxon>Roseobacteraceae</taxon>
        <taxon>Litoreibacter</taxon>
    </lineage>
</organism>
<dbReference type="InterPro" id="IPR041205">
    <property type="entry name" value="ScsC_N"/>
</dbReference>
<keyword evidence="1 5" id="KW-0732">Signal</keyword>
<dbReference type="PROSITE" id="PS00194">
    <property type="entry name" value="THIOREDOXIN_1"/>
    <property type="match status" value="1"/>
</dbReference>
<keyword evidence="3" id="KW-1015">Disulfide bond</keyword>
<dbReference type="InterPro" id="IPR017937">
    <property type="entry name" value="Thioredoxin_CS"/>
</dbReference>
<evidence type="ECO:0000313" key="8">
    <source>
        <dbReference type="Proteomes" id="UP000436822"/>
    </source>
</evidence>
<keyword evidence="2" id="KW-0560">Oxidoreductase</keyword>
<evidence type="ECO:0000259" key="6">
    <source>
        <dbReference type="PROSITE" id="PS51352"/>
    </source>
</evidence>
<feature type="chain" id="PRO_5026875551" evidence="5">
    <location>
        <begin position="21"/>
        <end position="240"/>
    </location>
</feature>
<gene>
    <name evidence="7" type="ORF">KIN_10570</name>
</gene>
<dbReference type="SUPFAM" id="SSF52833">
    <property type="entry name" value="Thioredoxin-like"/>
    <property type="match status" value="1"/>
</dbReference>
<dbReference type="RefSeq" id="WP_159804861.1">
    <property type="nucleotide sequence ID" value="NZ_BLJE01000001.1"/>
</dbReference>
<proteinExistence type="predicted"/>
<evidence type="ECO:0000256" key="1">
    <source>
        <dbReference type="ARBA" id="ARBA00022729"/>
    </source>
</evidence>
<evidence type="ECO:0000256" key="5">
    <source>
        <dbReference type="SAM" id="SignalP"/>
    </source>
</evidence>
<protein>
    <submittedName>
        <fullName evidence="7">DSBA oxidoreductase</fullName>
    </submittedName>
</protein>
<dbReference type="AlphaFoldDB" id="A0A6N6JCD2"/>
<reference evidence="7 8" key="1">
    <citation type="submission" date="2019-12" db="EMBL/GenBank/DDBJ databases">
        <title>Litoreibacter badius sp. nov., a novel bacteriochlorophyll a-containing bacterium in the genus Litoreibacter.</title>
        <authorList>
            <person name="Kanamuro M."/>
            <person name="Takabe Y."/>
            <person name="Mori K."/>
            <person name="Takaichi S."/>
            <person name="Hanada S."/>
        </authorList>
    </citation>
    <scope>NUCLEOTIDE SEQUENCE [LARGE SCALE GENOMIC DNA]</scope>
    <source>
        <strain evidence="7 8">K6</strain>
    </source>
</reference>
<dbReference type="OrthoDB" id="9780147at2"/>
<dbReference type="GO" id="GO:0015036">
    <property type="term" value="F:disulfide oxidoreductase activity"/>
    <property type="evidence" value="ECO:0007669"/>
    <property type="project" value="UniProtKB-ARBA"/>
</dbReference>
<name>A0A6N6JCD2_9RHOB</name>
<evidence type="ECO:0000256" key="2">
    <source>
        <dbReference type="ARBA" id="ARBA00023002"/>
    </source>
</evidence>
<feature type="signal peptide" evidence="5">
    <location>
        <begin position="1"/>
        <end position="20"/>
    </location>
</feature>
<sequence>MKTIASAVLALGLAAGSATAQTADDAALREMILETIRENPEIVAEALQILRDREEAESAEEAKVAVAANRELLENDANAPVIGNPDGDVTVVEFFDYNCGYCRRVFSNVKDLVESDPNVRVVLREWPILGEESVFAARASLASRAQGKYEEFHVALMENRGRATEESVLQIAADIGLDVEKLRVDMDAPEVVAHIATSQRLSQALGVNGTPAFVFGETLMPGAIELDQMKELVDGIRQQG</sequence>
<feature type="domain" description="Thioredoxin" evidence="6">
    <location>
        <begin position="53"/>
        <end position="238"/>
    </location>
</feature>
<evidence type="ECO:0000256" key="3">
    <source>
        <dbReference type="ARBA" id="ARBA00023157"/>
    </source>
</evidence>
<dbReference type="InterPro" id="IPR013766">
    <property type="entry name" value="Thioredoxin_domain"/>
</dbReference>
<dbReference type="EMBL" id="BLJE01000001">
    <property type="protein sequence ID" value="GFE63983.1"/>
    <property type="molecule type" value="Genomic_DNA"/>
</dbReference>
<comment type="caution">
    <text evidence="7">The sequence shown here is derived from an EMBL/GenBank/DDBJ whole genome shotgun (WGS) entry which is preliminary data.</text>
</comment>
<dbReference type="Gene3D" id="3.40.30.10">
    <property type="entry name" value="Glutaredoxin"/>
    <property type="match status" value="1"/>
</dbReference>